<keyword evidence="1" id="KW-0812">Transmembrane</keyword>
<dbReference type="OrthoDB" id="351008at2"/>
<dbReference type="EMBL" id="CP025785">
    <property type="protein sequence ID" value="AWG42901.1"/>
    <property type="molecule type" value="Genomic_DNA"/>
</dbReference>
<dbReference type="AlphaFoldDB" id="A0A2S1LX97"/>
<reference evidence="2 3" key="1">
    <citation type="submission" date="2018-01" db="EMBL/GenBank/DDBJ databases">
        <title>Genome sequence of Borrelia tachyglossi.</title>
        <authorList>
            <person name="Gofton A.W."/>
        </authorList>
    </citation>
    <scope>NUCLEOTIDE SEQUENCE [LARGE SCALE GENOMIC DNA]</scope>
    <source>
        <strain evidence="2 3">Bc-F10-1268</strain>
    </source>
</reference>
<name>A0A2S1LX97_9SPIR</name>
<accession>A0A2S1LX97</accession>
<sequence length="243" mass="28368">MNRYFFIILIFFIHGFIFGIDLESIDFYRSLEKKELIFVIHLLEREKYFSSNSKLLTYIGLAKEALAERNIRVLEGDNKLGDMPKQLKNYKDSKLVLSASRALNMLVYCDVSDGFLKTLDGRNVGIQDGNFVILGSEPINRYYDVSNEYTTVEIYKTSILNPDFSKFILDKSGSFVYIGEFNKKVYLDDVSNLSREELLFLFYELFPISKLKGVKDWYDFGFLSILKEVKKTYNIAINSRRIK</sequence>
<protein>
    <submittedName>
        <fullName evidence="2">Uncharacterized protein</fullName>
    </submittedName>
</protein>
<keyword evidence="1" id="KW-0472">Membrane</keyword>
<organism evidence="2 3">
    <name type="scientific">Candidatus Borreliella tachyglossi</name>
    <dbReference type="NCBI Taxonomy" id="1964448"/>
    <lineage>
        <taxon>Bacteria</taxon>
        <taxon>Pseudomonadati</taxon>
        <taxon>Spirochaetota</taxon>
        <taxon>Spirochaetia</taxon>
        <taxon>Spirochaetales</taxon>
        <taxon>Borreliaceae</taxon>
        <taxon>Borreliella</taxon>
    </lineage>
</organism>
<gene>
    <name evidence="2" type="ORF">CR532_02785</name>
</gene>
<evidence type="ECO:0000313" key="2">
    <source>
        <dbReference type="EMBL" id="AWG42901.1"/>
    </source>
</evidence>
<proteinExistence type="predicted"/>
<keyword evidence="3" id="KW-1185">Reference proteome</keyword>
<dbReference type="RefSeq" id="WP_108729301.1">
    <property type="nucleotide sequence ID" value="NZ_CP025785.1"/>
</dbReference>
<evidence type="ECO:0000256" key="1">
    <source>
        <dbReference type="SAM" id="Phobius"/>
    </source>
</evidence>
<dbReference type="Proteomes" id="UP000244655">
    <property type="component" value="Chromosome"/>
</dbReference>
<evidence type="ECO:0000313" key="3">
    <source>
        <dbReference type="Proteomes" id="UP000244655"/>
    </source>
</evidence>
<feature type="transmembrane region" description="Helical" evidence="1">
    <location>
        <begin position="6"/>
        <end position="25"/>
    </location>
</feature>
<keyword evidence="1" id="KW-1133">Transmembrane helix</keyword>